<accession>A0A3L6PD31</accession>
<evidence type="ECO:0000256" key="3">
    <source>
        <dbReference type="RuleBase" id="RU000454"/>
    </source>
</evidence>
<dbReference type="InterPro" id="IPR001461">
    <property type="entry name" value="Aspartic_peptidase_A1"/>
</dbReference>
<evidence type="ECO:0000313" key="6">
    <source>
        <dbReference type="EMBL" id="RLM54829.1"/>
    </source>
</evidence>
<dbReference type="Pfam" id="PF14543">
    <property type="entry name" value="TAXi_N"/>
    <property type="match status" value="1"/>
</dbReference>
<reference evidence="7" key="1">
    <citation type="journal article" date="2019" name="Nat. Commun.">
        <title>The genome of broomcorn millet.</title>
        <authorList>
            <person name="Zou C."/>
            <person name="Miki D."/>
            <person name="Li D."/>
            <person name="Tang Q."/>
            <person name="Xiao L."/>
            <person name="Rajput S."/>
            <person name="Deng P."/>
            <person name="Jia W."/>
            <person name="Huang R."/>
            <person name="Zhang M."/>
            <person name="Sun Y."/>
            <person name="Hu J."/>
            <person name="Fu X."/>
            <person name="Schnable P.S."/>
            <person name="Li F."/>
            <person name="Zhang H."/>
            <person name="Feng B."/>
            <person name="Zhu X."/>
            <person name="Liu R."/>
            <person name="Schnable J.C."/>
            <person name="Zhu J.-K."/>
            <person name="Zhang H."/>
        </authorList>
    </citation>
    <scope>NUCLEOTIDE SEQUENCE [LARGE SCALE GENOMIC DNA]</scope>
</reference>
<sequence>MKTKLEVMMKAAGEIPTHRTHHSGISPYIKATKHHGLSSRHGLNRGSKAFTARLAGDAIMELLPLLLACSLLFTVAAPARDITSVCASQIRDFPHRNSSGLHLTLHHPQSPCSPAPLPSDLPFSTVLSHDDARAAHLASRLATNNDAPPRRPTSLRKKAAGGRFDDSLATVPLSPGMSIGVGNYVTQLGLGTPATSYAMVVDTGSSLTWLQCSPCVVSCHRQAGPLYDPRASSTYATVPCSASQCDELQAATLNPSACSVSNVCVYQASYGDSSFSVGYLSRDTVSFGSSSFPGFYYGCGQDNEGLFGRSAGLIGLSRNKLSLLSQLAPSLGNSFSYCLPTSGSTGYLTIGSYNPGQYSYTPMASSSLDASLYFVTLSGMSVGGSPLAVSPSEYSSLPTIIDSGTVITRLPTSVYSALSKAVAAAMGGAARAPAFSILDTCFEGQASRLGVLAVGMAFAGGVTLKLPTRNVLIDVDDSTTCLAFAPTDSTAIIGNTQQQTFSVVCDVARSRIGFAAGGCS</sequence>
<feature type="active site" evidence="2">
    <location>
        <position position="202"/>
    </location>
</feature>
<feature type="domain" description="Peptidase A1" evidence="5">
    <location>
        <begin position="184"/>
        <end position="515"/>
    </location>
</feature>
<organism evidence="6 7">
    <name type="scientific">Panicum miliaceum</name>
    <name type="common">Proso millet</name>
    <name type="synonym">Broomcorn millet</name>
    <dbReference type="NCBI Taxonomy" id="4540"/>
    <lineage>
        <taxon>Eukaryota</taxon>
        <taxon>Viridiplantae</taxon>
        <taxon>Streptophyta</taxon>
        <taxon>Embryophyta</taxon>
        <taxon>Tracheophyta</taxon>
        <taxon>Spermatophyta</taxon>
        <taxon>Magnoliopsida</taxon>
        <taxon>Liliopsida</taxon>
        <taxon>Poales</taxon>
        <taxon>Poaceae</taxon>
        <taxon>PACMAD clade</taxon>
        <taxon>Panicoideae</taxon>
        <taxon>Panicodae</taxon>
        <taxon>Paniceae</taxon>
        <taxon>Panicinae</taxon>
        <taxon>Panicum</taxon>
        <taxon>Panicum sect. Panicum</taxon>
    </lineage>
</organism>
<gene>
    <name evidence="6" type="ORF">C2845_PM10G09830</name>
</gene>
<dbReference type="STRING" id="4540.A0A3L6PD31"/>
<comment type="caution">
    <text evidence="6">The sequence shown here is derived from an EMBL/GenBank/DDBJ whole genome shotgun (WGS) entry which is preliminary data.</text>
</comment>
<dbReference type="SUPFAM" id="SSF50630">
    <property type="entry name" value="Acid proteases"/>
    <property type="match status" value="1"/>
</dbReference>
<dbReference type="Gene3D" id="2.40.70.10">
    <property type="entry name" value="Acid Proteases"/>
    <property type="match status" value="2"/>
</dbReference>
<dbReference type="InterPro" id="IPR032799">
    <property type="entry name" value="TAXi_C"/>
</dbReference>
<dbReference type="FunFam" id="2.40.70.10:FF:000031">
    <property type="entry name" value="Aspartyl protease AED1"/>
    <property type="match status" value="1"/>
</dbReference>
<protein>
    <submittedName>
        <fullName evidence="6">Protein ASPARTIC PROTEASE IN GUARD CELL 1-like</fullName>
    </submittedName>
</protein>
<evidence type="ECO:0000259" key="5">
    <source>
        <dbReference type="PROSITE" id="PS51767"/>
    </source>
</evidence>
<dbReference type="Pfam" id="PF14541">
    <property type="entry name" value="TAXi_C"/>
    <property type="match status" value="1"/>
</dbReference>
<dbReference type="AlphaFoldDB" id="A0A3L6PD31"/>
<dbReference type="OrthoDB" id="2747330at2759"/>
<dbReference type="Proteomes" id="UP000275267">
    <property type="component" value="Unassembled WGS sequence"/>
</dbReference>
<keyword evidence="3" id="KW-0378">Hydrolase</keyword>
<dbReference type="PANTHER" id="PTHR13683:SF809">
    <property type="entry name" value="PEPTIDASE A1 DOMAIN-CONTAINING PROTEIN"/>
    <property type="match status" value="1"/>
</dbReference>
<dbReference type="PROSITE" id="PS00141">
    <property type="entry name" value="ASP_PROTEASE"/>
    <property type="match status" value="1"/>
</dbReference>
<dbReference type="InterPro" id="IPR032861">
    <property type="entry name" value="TAXi_N"/>
</dbReference>
<dbReference type="PRINTS" id="PR00792">
    <property type="entry name" value="PEPSIN"/>
</dbReference>
<dbReference type="InterPro" id="IPR021109">
    <property type="entry name" value="Peptidase_aspartic_dom_sf"/>
</dbReference>
<dbReference type="PROSITE" id="PS51767">
    <property type="entry name" value="PEPTIDASE_A1"/>
    <property type="match status" value="1"/>
</dbReference>
<evidence type="ECO:0000256" key="1">
    <source>
        <dbReference type="ARBA" id="ARBA00007447"/>
    </source>
</evidence>
<dbReference type="InterPro" id="IPR001969">
    <property type="entry name" value="Aspartic_peptidase_AS"/>
</dbReference>
<dbReference type="GO" id="GO:0006508">
    <property type="term" value="P:proteolysis"/>
    <property type="evidence" value="ECO:0007669"/>
    <property type="project" value="UniProtKB-KW"/>
</dbReference>
<keyword evidence="7" id="KW-1185">Reference proteome</keyword>
<name>A0A3L6PD31_PANMI</name>
<keyword evidence="3" id="KW-0645">Protease</keyword>
<dbReference type="EMBL" id="PQIB02000018">
    <property type="protein sequence ID" value="RLM54829.1"/>
    <property type="molecule type" value="Genomic_DNA"/>
</dbReference>
<feature type="active site" evidence="2">
    <location>
        <position position="402"/>
    </location>
</feature>
<dbReference type="FunFam" id="2.40.70.10:FF:000013">
    <property type="entry name" value="Aspartyl protease AED1"/>
    <property type="match status" value="1"/>
</dbReference>
<comment type="similarity">
    <text evidence="1 3">Belongs to the peptidase A1 family.</text>
</comment>
<evidence type="ECO:0000256" key="2">
    <source>
        <dbReference type="PIRSR" id="PIRSR601461-1"/>
    </source>
</evidence>
<proteinExistence type="inferred from homology"/>
<keyword evidence="3" id="KW-0064">Aspartyl protease</keyword>
<evidence type="ECO:0000313" key="7">
    <source>
        <dbReference type="Proteomes" id="UP000275267"/>
    </source>
</evidence>
<evidence type="ECO:0000256" key="4">
    <source>
        <dbReference type="SAM" id="MobiDB-lite"/>
    </source>
</evidence>
<dbReference type="InterPro" id="IPR033121">
    <property type="entry name" value="PEPTIDASE_A1"/>
</dbReference>
<dbReference type="GO" id="GO:0004190">
    <property type="term" value="F:aspartic-type endopeptidase activity"/>
    <property type="evidence" value="ECO:0007669"/>
    <property type="project" value="UniProtKB-KW"/>
</dbReference>
<dbReference type="PANTHER" id="PTHR13683">
    <property type="entry name" value="ASPARTYL PROTEASES"/>
    <property type="match status" value="1"/>
</dbReference>
<feature type="region of interest" description="Disordered" evidence="4">
    <location>
        <begin position="141"/>
        <end position="161"/>
    </location>
</feature>